<dbReference type="PANTHER" id="PTHR35092">
    <property type="entry name" value="CHLORINASE MJ1651"/>
    <property type="match status" value="1"/>
</dbReference>
<dbReference type="SUPFAM" id="SSF102522">
    <property type="entry name" value="Bacterial fluorinating enzyme, N-terminal domain"/>
    <property type="match status" value="1"/>
</dbReference>
<sequence>MVSPPFPIVTLLTDFGLSDEYVGVIKGLLHKFCPGVQIIDISHTVDPQNSRKAAHLLTRAYPYFPPGTVHLIIVDPGVGSTRKIIAFKTSEQIFVGPDNGLFSMIFKKEEILAIHQVTARHLFLPAPSNTFHGRDIMAPIAARLAGGLPIEQVGPSISVGDCIELPTPQILRDPQQLTGEVTHIDRFGNLCTNISSEEIDVFSEGCGVEINIGPVSISSISRSYSSCNVGQPLALYDSQGLLEIAINCGRFAATHGIKEGEKITVKKNL</sequence>
<dbReference type="InterPro" id="IPR023227">
    <property type="entry name" value="SAM_OH_AdoTrfase_C_sf"/>
</dbReference>
<comment type="similarity">
    <text evidence="2">Belongs to the SAM hydrolase / SAM-dependent halogenase family.</text>
</comment>
<feature type="domain" description="S-adenosyl-l-methionine hydroxide adenosyltransferase N-terminal" evidence="3">
    <location>
        <begin position="9"/>
        <end position="154"/>
    </location>
</feature>
<dbReference type="Gene3D" id="2.40.30.90">
    <property type="entry name" value="Bacterial fluorinating enzyme like"/>
    <property type="match status" value="1"/>
</dbReference>
<dbReference type="InterPro" id="IPR023228">
    <property type="entry name" value="SAM_OH_AdoTrfase_N_sf"/>
</dbReference>
<evidence type="ECO:0008006" key="7">
    <source>
        <dbReference type="Google" id="ProtNLM"/>
    </source>
</evidence>
<dbReference type="PIRSF" id="PIRSF006779">
    <property type="entry name" value="UCP006779"/>
    <property type="match status" value="1"/>
</dbReference>
<dbReference type="PANTHER" id="PTHR35092:SF1">
    <property type="entry name" value="CHLORINASE MJ1651"/>
    <property type="match status" value="1"/>
</dbReference>
<protein>
    <recommendedName>
        <fullName evidence="7">S-adenosyl-l-methionine hydroxide adenosyltransferase</fullName>
    </recommendedName>
</protein>
<keyword evidence="1" id="KW-0949">S-adenosyl-L-methionine</keyword>
<evidence type="ECO:0000313" key="6">
    <source>
        <dbReference type="Proteomes" id="UP000199073"/>
    </source>
</evidence>
<dbReference type="InterPro" id="IPR046470">
    <property type="entry name" value="SAM_HAT_C"/>
</dbReference>
<dbReference type="Proteomes" id="UP000199073">
    <property type="component" value="Unassembled WGS sequence"/>
</dbReference>
<evidence type="ECO:0000313" key="5">
    <source>
        <dbReference type="EMBL" id="SDO89805.1"/>
    </source>
</evidence>
<dbReference type="AlphaFoldDB" id="A0A1H0NBL1"/>
<dbReference type="STRING" id="91360.SAMN05660330_01326"/>
<dbReference type="EMBL" id="FNJI01000007">
    <property type="protein sequence ID" value="SDO89805.1"/>
    <property type="molecule type" value="Genomic_DNA"/>
</dbReference>
<evidence type="ECO:0000259" key="3">
    <source>
        <dbReference type="Pfam" id="PF01887"/>
    </source>
</evidence>
<evidence type="ECO:0000256" key="2">
    <source>
        <dbReference type="ARBA" id="ARBA00024035"/>
    </source>
</evidence>
<gene>
    <name evidence="5" type="ORF">SAMN05660330_01326</name>
</gene>
<dbReference type="SUPFAM" id="SSF101852">
    <property type="entry name" value="Bacterial fluorinating enzyme, C-terminal domain"/>
    <property type="match status" value="1"/>
</dbReference>
<dbReference type="Pfam" id="PF20257">
    <property type="entry name" value="SAM_HAT_C"/>
    <property type="match status" value="1"/>
</dbReference>
<reference evidence="5 6" key="1">
    <citation type="submission" date="2016-10" db="EMBL/GenBank/DDBJ databases">
        <authorList>
            <person name="de Groot N.N."/>
        </authorList>
    </citation>
    <scope>NUCLEOTIDE SEQUENCE [LARGE SCALE GENOMIC DNA]</scope>
    <source>
        <strain evidence="5 6">DSM 12130</strain>
    </source>
</reference>
<dbReference type="RefSeq" id="WP_092221026.1">
    <property type="nucleotide sequence ID" value="NZ_FNJI01000007.1"/>
</dbReference>
<proteinExistence type="inferred from homology"/>
<dbReference type="Pfam" id="PF01887">
    <property type="entry name" value="SAM_HAT_N"/>
    <property type="match status" value="1"/>
</dbReference>
<organism evidence="5 6">
    <name type="scientific">Desulforhopalus singaporensis</name>
    <dbReference type="NCBI Taxonomy" id="91360"/>
    <lineage>
        <taxon>Bacteria</taxon>
        <taxon>Pseudomonadati</taxon>
        <taxon>Thermodesulfobacteriota</taxon>
        <taxon>Desulfobulbia</taxon>
        <taxon>Desulfobulbales</taxon>
        <taxon>Desulfocapsaceae</taxon>
        <taxon>Desulforhopalus</taxon>
    </lineage>
</organism>
<evidence type="ECO:0000256" key="1">
    <source>
        <dbReference type="ARBA" id="ARBA00022691"/>
    </source>
</evidence>
<dbReference type="Gene3D" id="3.40.50.10790">
    <property type="entry name" value="S-adenosyl-l-methionine hydroxide adenosyltransferase, N-terminal"/>
    <property type="match status" value="1"/>
</dbReference>
<keyword evidence="6" id="KW-1185">Reference proteome</keyword>
<dbReference type="InterPro" id="IPR046469">
    <property type="entry name" value="SAM_HAT_N"/>
</dbReference>
<name>A0A1H0NBL1_9BACT</name>
<feature type="domain" description="S-adenosyl-l-methionine hydroxide adenosyltransferase C-terminal" evidence="4">
    <location>
        <begin position="179"/>
        <end position="264"/>
    </location>
</feature>
<dbReference type="InterPro" id="IPR002747">
    <property type="entry name" value="SAM_OH_AdoTrfase"/>
</dbReference>
<evidence type="ECO:0000259" key="4">
    <source>
        <dbReference type="Pfam" id="PF20257"/>
    </source>
</evidence>
<dbReference type="OrthoDB" id="9792195at2"/>
<accession>A0A1H0NBL1</accession>